<dbReference type="Pfam" id="PF04055">
    <property type="entry name" value="Radical_SAM"/>
    <property type="match status" value="1"/>
</dbReference>
<dbReference type="NCBIfam" id="TIGR04336">
    <property type="entry name" value="AmmeMemoSam_B"/>
    <property type="match status" value="1"/>
</dbReference>
<dbReference type="Pfam" id="PF01875">
    <property type="entry name" value="Memo"/>
    <property type="match status" value="1"/>
</dbReference>
<dbReference type="InterPro" id="IPR027485">
    <property type="entry name" value="AMMECR1_N"/>
</dbReference>
<evidence type="ECO:0000259" key="8">
    <source>
        <dbReference type="PROSITE" id="PS51918"/>
    </source>
</evidence>
<keyword evidence="6" id="KW-0411">Iron-sulfur</keyword>
<dbReference type="GO" id="GO:0003824">
    <property type="term" value="F:catalytic activity"/>
    <property type="evidence" value="ECO:0007669"/>
    <property type="project" value="InterPro"/>
</dbReference>
<dbReference type="PROSITE" id="PS51918">
    <property type="entry name" value="RADICAL_SAM"/>
    <property type="match status" value="1"/>
</dbReference>
<name>A0A5B9R752_9BACT</name>
<gene>
    <name evidence="9" type="ORF">UC8_42970</name>
</gene>
<dbReference type="InterPro" id="IPR002733">
    <property type="entry name" value="AMMECR1_domain"/>
</dbReference>
<dbReference type="InterPro" id="IPR027623">
    <property type="entry name" value="AmmeMemoSam_A"/>
</dbReference>
<feature type="domain" description="Radical SAM core" evidence="8">
    <location>
        <begin position="82"/>
        <end position="301"/>
    </location>
</feature>
<evidence type="ECO:0000256" key="4">
    <source>
        <dbReference type="ARBA" id="ARBA00022723"/>
    </source>
</evidence>
<dbReference type="CDD" id="cd01335">
    <property type="entry name" value="Radical_SAM"/>
    <property type="match status" value="1"/>
</dbReference>
<dbReference type="EMBL" id="CP042914">
    <property type="protein sequence ID" value="QEG42263.1"/>
    <property type="molecule type" value="Genomic_DNA"/>
</dbReference>
<evidence type="ECO:0000256" key="5">
    <source>
        <dbReference type="ARBA" id="ARBA00023004"/>
    </source>
</evidence>
<organism evidence="9 10">
    <name type="scientific">Roseimaritima ulvae</name>
    <dbReference type="NCBI Taxonomy" id="980254"/>
    <lineage>
        <taxon>Bacteria</taxon>
        <taxon>Pseudomonadati</taxon>
        <taxon>Planctomycetota</taxon>
        <taxon>Planctomycetia</taxon>
        <taxon>Pirellulales</taxon>
        <taxon>Pirellulaceae</taxon>
        <taxon>Roseimaritima</taxon>
    </lineage>
</organism>
<keyword evidence="2" id="KW-0004">4Fe-4S</keyword>
<dbReference type="GO" id="GO:0051539">
    <property type="term" value="F:4 iron, 4 sulfur cluster binding"/>
    <property type="evidence" value="ECO:0007669"/>
    <property type="project" value="UniProtKB-KW"/>
</dbReference>
<dbReference type="InterPro" id="IPR034457">
    <property type="entry name" value="Organic_radical-activating"/>
</dbReference>
<keyword evidence="10" id="KW-1185">Reference proteome</keyword>
<dbReference type="SFLD" id="SFLDG01101">
    <property type="entry name" value="Uncharacterised_Radical_SAM_Su"/>
    <property type="match status" value="1"/>
</dbReference>
<dbReference type="Pfam" id="PF01871">
    <property type="entry name" value="AMMECR1"/>
    <property type="match status" value="1"/>
</dbReference>
<dbReference type="NCBIfam" id="TIGR04335">
    <property type="entry name" value="AmmeMemoSam_A"/>
    <property type="match status" value="1"/>
</dbReference>
<dbReference type="InterPro" id="IPR023473">
    <property type="entry name" value="AMMECR1"/>
</dbReference>
<keyword evidence="3" id="KW-0949">S-adenosyl-L-methionine</keyword>
<evidence type="ECO:0000259" key="7">
    <source>
        <dbReference type="PROSITE" id="PS51112"/>
    </source>
</evidence>
<dbReference type="InterPro" id="IPR027596">
    <property type="entry name" value="AmmeMemoSam_rS"/>
</dbReference>
<dbReference type="Proteomes" id="UP000325286">
    <property type="component" value="Chromosome"/>
</dbReference>
<dbReference type="PROSITE" id="PS51112">
    <property type="entry name" value="AMMECR1"/>
    <property type="match status" value="1"/>
</dbReference>
<dbReference type="KEGG" id="rul:UC8_42970"/>
<dbReference type="AlphaFoldDB" id="A0A5B9R752"/>
<dbReference type="InterPro" id="IPR007197">
    <property type="entry name" value="rSAM"/>
</dbReference>
<proteinExistence type="predicted"/>
<dbReference type="SUPFAM" id="SSF102114">
    <property type="entry name" value="Radical SAM enzymes"/>
    <property type="match status" value="1"/>
</dbReference>
<evidence type="ECO:0000256" key="3">
    <source>
        <dbReference type="ARBA" id="ARBA00022691"/>
    </source>
</evidence>
<dbReference type="OrthoDB" id="9778883at2"/>
<keyword evidence="4" id="KW-0479">Metal-binding</keyword>
<dbReference type="RefSeq" id="WP_068131501.1">
    <property type="nucleotide sequence ID" value="NZ_CP042914.1"/>
</dbReference>
<dbReference type="InterPro" id="IPR013785">
    <property type="entry name" value="Aldolase_TIM"/>
</dbReference>
<dbReference type="Gene3D" id="3.30.1490.150">
    <property type="entry name" value="Hypothetical protein ph0010, domain 2"/>
    <property type="match status" value="1"/>
</dbReference>
<dbReference type="InterPro" id="IPR002737">
    <property type="entry name" value="MEMO1_fam"/>
</dbReference>
<dbReference type="PANTHER" id="PTHR30352:SF5">
    <property type="entry name" value="PYRUVATE FORMATE-LYASE 1-ACTIVATING ENZYME"/>
    <property type="match status" value="1"/>
</dbReference>
<protein>
    <submittedName>
        <fullName evidence="9">Uncharacterized protein</fullName>
    </submittedName>
</protein>
<evidence type="ECO:0000313" key="9">
    <source>
        <dbReference type="EMBL" id="QEG42263.1"/>
    </source>
</evidence>
<dbReference type="InterPro" id="IPR058240">
    <property type="entry name" value="rSAM_sf"/>
</dbReference>
<evidence type="ECO:0000256" key="1">
    <source>
        <dbReference type="ARBA" id="ARBA00001966"/>
    </source>
</evidence>
<dbReference type="NCBIfam" id="TIGR04337">
    <property type="entry name" value="AmmeMemoSam_rS"/>
    <property type="match status" value="1"/>
</dbReference>
<dbReference type="CDD" id="cd07361">
    <property type="entry name" value="MEMO_like"/>
    <property type="match status" value="1"/>
</dbReference>
<evidence type="ECO:0000256" key="2">
    <source>
        <dbReference type="ARBA" id="ARBA00022485"/>
    </source>
</evidence>
<dbReference type="NCBIfam" id="TIGR00296">
    <property type="entry name" value="TIGR00296 family protein"/>
    <property type="match status" value="1"/>
</dbReference>
<dbReference type="Gene3D" id="3.40.830.10">
    <property type="entry name" value="LigB-like"/>
    <property type="match status" value="1"/>
</dbReference>
<dbReference type="PANTHER" id="PTHR30352">
    <property type="entry name" value="PYRUVATE FORMATE-LYASE-ACTIVATING ENZYME"/>
    <property type="match status" value="1"/>
</dbReference>
<dbReference type="Gene3D" id="3.20.20.70">
    <property type="entry name" value="Aldolase class I"/>
    <property type="match status" value="1"/>
</dbReference>
<evidence type="ECO:0000313" key="10">
    <source>
        <dbReference type="Proteomes" id="UP000325286"/>
    </source>
</evidence>
<evidence type="ECO:0000256" key="6">
    <source>
        <dbReference type="ARBA" id="ARBA00023014"/>
    </source>
</evidence>
<keyword evidence="5" id="KW-0408">Iron</keyword>
<accession>A0A5B9R752</accession>
<dbReference type="SFLD" id="SFLDS00029">
    <property type="entry name" value="Radical_SAM"/>
    <property type="match status" value="1"/>
</dbReference>
<sequence length="1054" mass="115524">MTSNPSISNTTLNRADHPGRWWTLQADGRMLCQLCPRACQLKDGDRGFCFVRIRRDDAMVLDTYGRSTGFCIDPIEKKPLNQFFPGTPVLSFGTAGCNLGCKFCQNWDISKSREVARLSAEAMPESIADAALEHGCRSVAFTYNDPVIWAEYAIDTAAACRRKDIKAVAVTAGYITPKARGEFFAAMDAANIDLKAFTETFYYKTTGSHLQPVLDTIRYACNETDCWVELTNLVIPDANDDPDELRRMCDWIADAVGADVPIHFSAFHPDFRMQDRPRTPPDTLCKAYDLATQAGLRYVYIGNVHDVSRQSTYCPQCRGLLIARDWYQLGTYHLNGNRCGHCGYTLAGHFDDRPGDWGQKRQPIQIHPPEVHSMPSKPAVDLFQTELNDNQRQTIRVAASLVVQSAVRTGSSDDVADVLGELAEREVAGVYVTLKRGNTLRGCCGLQGPPIPLHRAIADAAFRTATSDPRMPPIQASELPYLTLSVSIIGPPEAIDTTATADTIAQAIQIGRHGIRIRRGDNVGLLLPSVAVDRNWNATQFLDAVCQKANLPPGVWRGGDCELKRFEGVYFGGRLLGSDGTPLEAFKREEKPLLEPSALQALKDWILQNLSALRSGATPMYYANGVVDQTVLGVVLQLTPTGQSPISWLRMSLVNGLPLQSTMFQLTQNAAATFAQQSPTDEVAVDVAVLSAAVAHGIAESVDLQGVQPRRRTVLATNGRHWSLAFDPSQSAQETLAEMLAKRKGKLRPATTSVYSLVCDSTSAPLHVWLGPEAETDFGPRPPAVAGSFYPAEDNEREQLVDELLEVLPSAEPQVVQAAMVPHAGLRYSGRIAADVWRRIQIPKNVLMIGPKHTRHGVDWAIAPHDRWELSPTASLPGSVELAQSLQSHLSGSELDSVAHRQEHSFETQLPLLYRLAPDAQIVCLAIGSADWQQIQTAADDLARWIQTLPESPLMVISSDMNHFADEQETHRRDALAMEQLQACDPRALLDVCERENISMCGRIPAALVLQTLRNLQRPITGQLVARGTSADTTGDSSRVVGYAGMLFPSTSGP</sequence>
<feature type="domain" description="AMMECR1" evidence="7">
    <location>
        <begin position="389"/>
        <end position="582"/>
    </location>
</feature>
<dbReference type="SUPFAM" id="SSF143447">
    <property type="entry name" value="AMMECR1-like"/>
    <property type="match status" value="1"/>
</dbReference>
<dbReference type="Gene3D" id="3.30.700.20">
    <property type="entry name" value="Hypothetical protein ph0010, domain 1"/>
    <property type="match status" value="1"/>
</dbReference>
<dbReference type="GO" id="GO:0046872">
    <property type="term" value="F:metal ion binding"/>
    <property type="evidence" value="ECO:0007669"/>
    <property type="project" value="UniProtKB-KW"/>
</dbReference>
<reference evidence="9 10" key="1">
    <citation type="submission" date="2019-08" db="EMBL/GenBank/DDBJ databases">
        <title>Deep-cultivation of Planctomycetes and their phenomic and genomic characterization uncovers novel biology.</title>
        <authorList>
            <person name="Wiegand S."/>
            <person name="Jogler M."/>
            <person name="Boedeker C."/>
            <person name="Pinto D."/>
            <person name="Vollmers J."/>
            <person name="Rivas-Marin E."/>
            <person name="Kohn T."/>
            <person name="Peeters S.H."/>
            <person name="Heuer A."/>
            <person name="Rast P."/>
            <person name="Oberbeckmann S."/>
            <person name="Bunk B."/>
            <person name="Jeske O."/>
            <person name="Meyerdierks A."/>
            <person name="Storesund J.E."/>
            <person name="Kallscheuer N."/>
            <person name="Luecker S."/>
            <person name="Lage O.M."/>
            <person name="Pohl T."/>
            <person name="Merkel B.J."/>
            <person name="Hornburger P."/>
            <person name="Mueller R.-W."/>
            <person name="Bruemmer F."/>
            <person name="Labrenz M."/>
            <person name="Spormann A.M."/>
            <person name="Op den Camp H."/>
            <person name="Overmann J."/>
            <person name="Amann R."/>
            <person name="Jetten M.S.M."/>
            <person name="Mascher T."/>
            <person name="Medema M.H."/>
            <person name="Devos D.P."/>
            <person name="Kaster A.-K."/>
            <person name="Ovreas L."/>
            <person name="Rohde M."/>
            <person name="Galperin M.Y."/>
            <person name="Jogler C."/>
        </authorList>
    </citation>
    <scope>NUCLEOTIDE SEQUENCE [LARGE SCALE GENOMIC DNA]</scope>
    <source>
        <strain evidence="9 10">UC8</strain>
    </source>
</reference>
<comment type="cofactor">
    <cofactor evidence="1">
        <name>[4Fe-4S] cluster</name>
        <dbReference type="ChEBI" id="CHEBI:49883"/>
    </cofactor>
</comment>
<dbReference type="InterPro" id="IPR036071">
    <property type="entry name" value="AMMECR1_dom_sf"/>
</dbReference>